<evidence type="ECO:0000256" key="2">
    <source>
        <dbReference type="SAM" id="SignalP"/>
    </source>
</evidence>
<name>A0ABT9MZ26_9ACTN</name>
<dbReference type="Proteomes" id="UP001240984">
    <property type="component" value="Unassembled WGS sequence"/>
</dbReference>
<keyword evidence="4" id="KW-1185">Reference proteome</keyword>
<protein>
    <recommendedName>
        <fullName evidence="5">Lipoprotein</fullName>
    </recommendedName>
</protein>
<evidence type="ECO:0000313" key="3">
    <source>
        <dbReference type="EMBL" id="MDP9796704.1"/>
    </source>
</evidence>
<reference evidence="3 4" key="1">
    <citation type="submission" date="2023-07" db="EMBL/GenBank/DDBJ databases">
        <title>Sequencing the genomes of 1000 actinobacteria strains.</title>
        <authorList>
            <person name="Klenk H.-P."/>
        </authorList>
    </citation>
    <scope>NUCLEOTIDE SEQUENCE [LARGE SCALE GENOMIC DNA]</scope>
    <source>
        <strain evidence="3 4">DSM 44710</strain>
    </source>
</reference>
<sequence>MRVRERHAVVIVALLALTACGGALAACGGSPTPGPTASPAPPPCTPDTGTVDWDEPTSTPSLLHVVARYRDDARTTWRDLLDRPYTPEVTGDGTDRSWVPTLARSLGELHNLSLGPDTSPRDELTQLHTMLENSTQRGWVLGYSGTTLVEAGFRVTCGTGDPTPITGTLTTWNTIDSGFLSCDDTTSRDEPATYPDAWNYCPAD</sequence>
<comment type="caution">
    <text evidence="3">The sequence shown here is derived from an EMBL/GenBank/DDBJ whole genome shotgun (WGS) entry which is preliminary data.</text>
</comment>
<gene>
    <name evidence="3" type="ORF">J2S43_005216</name>
</gene>
<feature type="region of interest" description="Disordered" evidence="1">
    <location>
        <begin position="31"/>
        <end position="58"/>
    </location>
</feature>
<dbReference type="EMBL" id="JAUSRA010000001">
    <property type="protein sequence ID" value="MDP9796704.1"/>
    <property type="molecule type" value="Genomic_DNA"/>
</dbReference>
<organism evidence="3 4">
    <name type="scientific">Catenuloplanes nepalensis</name>
    <dbReference type="NCBI Taxonomy" id="587533"/>
    <lineage>
        <taxon>Bacteria</taxon>
        <taxon>Bacillati</taxon>
        <taxon>Actinomycetota</taxon>
        <taxon>Actinomycetes</taxon>
        <taxon>Micromonosporales</taxon>
        <taxon>Micromonosporaceae</taxon>
        <taxon>Catenuloplanes</taxon>
    </lineage>
</organism>
<feature type="chain" id="PRO_5047335671" description="Lipoprotein" evidence="2">
    <location>
        <begin position="26"/>
        <end position="204"/>
    </location>
</feature>
<dbReference type="PROSITE" id="PS51257">
    <property type="entry name" value="PROKAR_LIPOPROTEIN"/>
    <property type="match status" value="1"/>
</dbReference>
<evidence type="ECO:0000313" key="4">
    <source>
        <dbReference type="Proteomes" id="UP001240984"/>
    </source>
</evidence>
<accession>A0ABT9MZ26</accession>
<dbReference type="RefSeq" id="WP_306833482.1">
    <property type="nucleotide sequence ID" value="NZ_JAUSRA010000001.1"/>
</dbReference>
<evidence type="ECO:0008006" key="5">
    <source>
        <dbReference type="Google" id="ProtNLM"/>
    </source>
</evidence>
<proteinExistence type="predicted"/>
<feature type="signal peptide" evidence="2">
    <location>
        <begin position="1"/>
        <end position="25"/>
    </location>
</feature>
<evidence type="ECO:0000256" key="1">
    <source>
        <dbReference type="SAM" id="MobiDB-lite"/>
    </source>
</evidence>
<feature type="compositionally biased region" description="Pro residues" evidence="1">
    <location>
        <begin position="32"/>
        <end position="45"/>
    </location>
</feature>
<keyword evidence="2" id="KW-0732">Signal</keyword>